<evidence type="ECO:0000313" key="1">
    <source>
        <dbReference type="EMBL" id="GHD30527.1"/>
    </source>
</evidence>
<dbReference type="EMBL" id="BMZR01000002">
    <property type="protein sequence ID" value="GHD30527.1"/>
    <property type="molecule type" value="Genomic_DNA"/>
</dbReference>
<dbReference type="RefSeq" id="WP_189583019.1">
    <property type="nucleotide sequence ID" value="NZ_BMZR01000002.1"/>
</dbReference>
<keyword evidence="2" id="KW-1185">Reference proteome</keyword>
<protein>
    <submittedName>
        <fullName evidence="1">Pilus assembly protein PilY</fullName>
    </submittedName>
</protein>
<name>A0ABQ3GPM3_9GAMM</name>
<dbReference type="Proteomes" id="UP000610203">
    <property type="component" value="Unassembled WGS sequence"/>
</dbReference>
<organism evidence="1 2">
    <name type="scientific">Psychrobacter glaciei</name>
    <dbReference type="NCBI Taxonomy" id="619771"/>
    <lineage>
        <taxon>Bacteria</taxon>
        <taxon>Pseudomonadati</taxon>
        <taxon>Pseudomonadota</taxon>
        <taxon>Gammaproteobacteria</taxon>
        <taxon>Moraxellales</taxon>
        <taxon>Moraxellaceae</taxon>
        <taxon>Psychrobacter</taxon>
    </lineage>
</organism>
<comment type="caution">
    <text evidence="1">The sequence shown here is derived from an EMBL/GenBank/DDBJ whole genome shotgun (WGS) entry which is preliminary data.</text>
</comment>
<evidence type="ECO:0000313" key="2">
    <source>
        <dbReference type="Proteomes" id="UP000610203"/>
    </source>
</evidence>
<reference evidence="2" key="1">
    <citation type="journal article" date="2019" name="Int. J. Syst. Evol. Microbiol.">
        <title>The Global Catalogue of Microorganisms (GCM) 10K type strain sequencing project: providing services to taxonomists for standard genome sequencing and annotation.</title>
        <authorList>
            <consortium name="The Broad Institute Genomics Platform"/>
            <consortium name="The Broad Institute Genome Sequencing Center for Infectious Disease"/>
            <person name="Wu L."/>
            <person name="Ma J."/>
        </authorList>
    </citation>
    <scope>NUCLEOTIDE SEQUENCE [LARGE SCALE GENOMIC DNA]</scope>
    <source>
        <strain evidence="2">KCTC 42280</strain>
    </source>
</reference>
<gene>
    <name evidence="1" type="primary">comC</name>
    <name evidence="1" type="ORF">GCM10016272_11370</name>
</gene>
<sequence>MRILKSIKNHTASIGVQRWHLKALSATILGCMASSMSNGSDLEIYQGATYGNASIMMMLDNSGSMDPRSISEDYSNLGLNVTQSRGGIYYCNYNGYTLSNPVSLESIPERIYDDNGRVTSESKTYTRTYCRVNGRNYYDRMSRLKMALMPLFANPKSENAFGEQVDLSKYKIGMGSFFYRSQTEGGGKIEAPILNLTLANRKKILEKIVGLQPETNTPIANAYAEAGAYMLGNTTVRSVYETRYTEVGYLRNGYYNNRFDLYKCSSTSSELEIINGSKVYSCSDYTRQQNEVYDYQINTSLIGSYDESFIRDGRRYYYKKETKDWVDDRWSGFSLSADNTKQPPTKLNYQSPVIDDSTQCDGYGVYFLTDGEPNNSYSSTKDLMNQSLVGGAGIGDICNSALSDTNSNSGWQCSGEYSQALYNESNAKGVPIATATVGFGSVYKQLAQQGKIPRTITRQNGVSETIQVYQCDHPNVTSVDAQNLCKLGEKGEGFGEGGFYYTENSEDIANSVRKFIEDVSTAEIDPISSGTMSIPLDSLGGLRSRQRAYLPILEPIPGSNNLWNGNLKKYKVSNATLVGADDKYVFEDNEGNFAEDTHDLWNTITDTSRPDTLRPDMGLPQVGGTFQKIFENGGATVGTRNLFVDNGSNLTNLKVTANKPVNFSALTAFNALTNPYGYTNPQKVSLLKFMGFSEPNNATISDTTALTSTKDRGLKNVGGVLHSIPQLITKSIEVDTSGKFNPSTRKDYIIYGSMDGALHMVDDSTGKETFTFVPKQILDLQPDALASQGSAKDGSYPYGVDAPWLTYVSYNSISSTSNNITTNSYEADQSLALGGLRMGGSTYYALDVTDVTAPKMVYSVGSNYANKLQNNALDISSTVNGVTSLLATATAEQKAFSKMGQTWGKPALGYVMSGGKRVMVSFLPGGYDTCYEDAKFKLSTSYPNNISCSNKADAQGNSVYMVQMGAVQSAANKKDKININENNGKLLWWASNSGSSANSTSRSSGLQYSKAPELKHSVVTQVRAMDRNYDGLTDHIYFADLGGQVWRADINNTVDTSNFKIDRVVRVLDVSDQASGTDAPPRIYERPLVTFYNGDYSYNDVASTTVRSYTGVQAMVTVGTGDRSNPVNASRNTPNAIYNFIDKDISRNDLFHYETSATPAMSLRTPLIKVNGNDRNGKLQKLTFTSADLGSGGIEARMKSNAIQGWYMPLTHWVADSPTAAPVDSKTNGVYKLKMFNEPDALNGVLISSAYNPDKGQEIKECSAGVIGATQRERTCLPYGACGELTSRANVTSGLGIVDSLVGQYNDTPIFTLIKNRCEGAECLPKVICPDGNCDTNYVDADGNDFSLNTCSGAECGVDDGLNTDKRLNPLQWMEY</sequence>
<proteinExistence type="predicted"/>
<accession>A0ABQ3GPM3</accession>